<dbReference type="Proteomes" id="UP000701853">
    <property type="component" value="Chromosome 12"/>
</dbReference>
<organism evidence="2 3">
    <name type="scientific">Gossypium anomalum</name>
    <dbReference type="NCBI Taxonomy" id="47600"/>
    <lineage>
        <taxon>Eukaryota</taxon>
        <taxon>Viridiplantae</taxon>
        <taxon>Streptophyta</taxon>
        <taxon>Embryophyta</taxon>
        <taxon>Tracheophyta</taxon>
        <taxon>Spermatophyta</taxon>
        <taxon>Magnoliopsida</taxon>
        <taxon>eudicotyledons</taxon>
        <taxon>Gunneridae</taxon>
        <taxon>Pentapetalae</taxon>
        <taxon>rosids</taxon>
        <taxon>malvids</taxon>
        <taxon>Malvales</taxon>
        <taxon>Malvaceae</taxon>
        <taxon>Malvoideae</taxon>
        <taxon>Gossypium</taxon>
    </lineage>
</organism>
<dbReference type="EMBL" id="JAHUZN010000012">
    <property type="protein sequence ID" value="KAG8474114.1"/>
    <property type="molecule type" value="Genomic_DNA"/>
</dbReference>
<evidence type="ECO:0000313" key="3">
    <source>
        <dbReference type="Proteomes" id="UP000701853"/>
    </source>
</evidence>
<dbReference type="PANTHER" id="PTHR47074">
    <property type="entry name" value="BNAC02G40300D PROTEIN"/>
    <property type="match status" value="1"/>
</dbReference>
<proteinExistence type="predicted"/>
<dbReference type="InterPro" id="IPR002156">
    <property type="entry name" value="RNaseH_domain"/>
</dbReference>
<dbReference type="GO" id="GO:0003676">
    <property type="term" value="F:nucleic acid binding"/>
    <property type="evidence" value="ECO:0007669"/>
    <property type="project" value="InterPro"/>
</dbReference>
<dbReference type="InterPro" id="IPR036397">
    <property type="entry name" value="RNaseH_sf"/>
</dbReference>
<dbReference type="GO" id="GO:0004523">
    <property type="term" value="F:RNA-DNA hybrid ribonuclease activity"/>
    <property type="evidence" value="ECO:0007669"/>
    <property type="project" value="InterPro"/>
</dbReference>
<comment type="caution">
    <text evidence="2">The sequence shown here is derived from an EMBL/GenBank/DDBJ whole genome shotgun (WGS) entry which is preliminary data.</text>
</comment>
<accession>A0A8J6CIX1</accession>
<dbReference type="InterPro" id="IPR012337">
    <property type="entry name" value="RNaseH-like_sf"/>
</dbReference>
<dbReference type="Pfam" id="PF13456">
    <property type="entry name" value="RVT_3"/>
    <property type="match status" value="1"/>
</dbReference>
<dbReference type="CDD" id="cd06222">
    <property type="entry name" value="RNase_H_like"/>
    <property type="match status" value="1"/>
</dbReference>
<dbReference type="OrthoDB" id="984173at2759"/>
<keyword evidence="3" id="KW-1185">Reference proteome</keyword>
<dbReference type="InterPro" id="IPR044730">
    <property type="entry name" value="RNase_H-like_dom_plant"/>
</dbReference>
<dbReference type="Gene3D" id="3.30.420.10">
    <property type="entry name" value="Ribonuclease H-like superfamily/Ribonuclease H"/>
    <property type="match status" value="1"/>
</dbReference>
<gene>
    <name evidence="2" type="ORF">CXB51_034154</name>
</gene>
<sequence length="223" mass="25772">MRDFKVNELIDSNNKLWKRELINNTFIEEDAGRILRIPLARIPHDDFLIWGENRWEILQKALDPKSTNKNKYYNLETLMELSAYKGIVVRDAEGKVLLSCSEIHHGITSPFAAEAIASQTAVQIGVEKGWQSIIIEGDSLAIVNKCKTKSQDRSLVGVYIYDIQQKINDSKNIIFKHTPRSANALAHLLTTETLKRKEEIYMEIKVLEYAENQKRIDWMREPD</sequence>
<name>A0A8J6CIX1_9ROSI</name>
<reference evidence="2 3" key="1">
    <citation type="journal article" date="2021" name="bioRxiv">
        <title>The Gossypium anomalum genome as a resource for cotton improvement and evolutionary analysis of hybrid incompatibility.</title>
        <authorList>
            <person name="Grover C.E."/>
            <person name="Yuan D."/>
            <person name="Arick M.A."/>
            <person name="Miller E.R."/>
            <person name="Hu G."/>
            <person name="Peterson D.G."/>
            <person name="Wendel J.F."/>
            <person name="Udall J.A."/>
        </authorList>
    </citation>
    <scope>NUCLEOTIDE SEQUENCE [LARGE SCALE GENOMIC DNA]</scope>
    <source>
        <strain evidence="2">JFW-Udall</strain>
        <tissue evidence="2">Leaf</tissue>
    </source>
</reference>
<feature type="domain" description="RNase H type-1" evidence="1">
    <location>
        <begin position="85"/>
        <end position="191"/>
    </location>
</feature>
<evidence type="ECO:0000313" key="2">
    <source>
        <dbReference type="EMBL" id="KAG8474114.1"/>
    </source>
</evidence>
<dbReference type="AlphaFoldDB" id="A0A8J6CIX1"/>
<protein>
    <recommendedName>
        <fullName evidence="1">RNase H type-1 domain-containing protein</fullName>
    </recommendedName>
</protein>
<dbReference type="InterPro" id="IPR052929">
    <property type="entry name" value="RNase_H-like_EbsB-rel"/>
</dbReference>
<dbReference type="PANTHER" id="PTHR47074:SF61">
    <property type="entry name" value="RNASE H TYPE-1 DOMAIN-CONTAINING PROTEIN"/>
    <property type="match status" value="1"/>
</dbReference>
<dbReference type="SUPFAM" id="SSF53098">
    <property type="entry name" value="Ribonuclease H-like"/>
    <property type="match status" value="1"/>
</dbReference>
<evidence type="ECO:0000259" key="1">
    <source>
        <dbReference type="Pfam" id="PF13456"/>
    </source>
</evidence>